<organism evidence="2 3">
    <name type="scientific">Mesobacillus subterraneus</name>
    <dbReference type="NCBI Taxonomy" id="285983"/>
    <lineage>
        <taxon>Bacteria</taxon>
        <taxon>Bacillati</taxon>
        <taxon>Bacillota</taxon>
        <taxon>Bacilli</taxon>
        <taxon>Bacillales</taxon>
        <taxon>Bacillaceae</taxon>
        <taxon>Mesobacillus</taxon>
    </lineage>
</organism>
<dbReference type="PATRIC" id="fig|285983.3.peg.608"/>
<evidence type="ECO:0000313" key="2">
    <source>
        <dbReference type="EMBL" id="KIY22120.1"/>
    </source>
</evidence>
<dbReference type="Proteomes" id="UP000032512">
    <property type="component" value="Unassembled WGS sequence"/>
</dbReference>
<evidence type="ECO:0000313" key="3">
    <source>
        <dbReference type="Proteomes" id="UP000032512"/>
    </source>
</evidence>
<gene>
    <name evidence="2" type="ORF">UB32_10255</name>
</gene>
<dbReference type="EMBL" id="JXIQ01000079">
    <property type="protein sequence ID" value="KIY22120.1"/>
    <property type="molecule type" value="Genomic_DNA"/>
</dbReference>
<dbReference type="AlphaFoldDB" id="A0A0D6Z9T2"/>
<sequence length="85" mass="9916">MARKSNDKSRSPHFKRPVRVVSGGSSSRRVTYYKYVSKKKRFPLFLEIILIRGKHYDNLLTELALSLKKPYFIGVQAILVEFIID</sequence>
<proteinExistence type="predicted"/>
<feature type="compositionally biased region" description="Basic and acidic residues" evidence="1">
    <location>
        <begin position="1"/>
        <end position="10"/>
    </location>
</feature>
<reference evidence="2 3" key="1">
    <citation type="submission" date="2015-01" db="EMBL/GenBank/DDBJ databases">
        <title>Draft genome sequences of the supercritical CO2 tolerant bacteria Bacillus subterraneus MITOT1 and Bacillus cereus MIT0214.</title>
        <authorList>
            <person name="Peet K.C."/>
            <person name="Thompson J.R."/>
        </authorList>
    </citation>
    <scope>NUCLEOTIDE SEQUENCE [LARGE SCALE GENOMIC DNA]</scope>
    <source>
        <strain evidence="2 3">MITOT1</strain>
    </source>
</reference>
<name>A0A0D6Z9T2_9BACI</name>
<evidence type="ECO:0000256" key="1">
    <source>
        <dbReference type="SAM" id="MobiDB-lite"/>
    </source>
</evidence>
<comment type="caution">
    <text evidence="2">The sequence shown here is derived from an EMBL/GenBank/DDBJ whole genome shotgun (WGS) entry which is preliminary data.</text>
</comment>
<accession>A0A0D6Z9T2</accession>
<protein>
    <submittedName>
        <fullName evidence="2">Uncharacterized protein</fullName>
    </submittedName>
</protein>
<feature type="region of interest" description="Disordered" evidence="1">
    <location>
        <begin position="1"/>
        <end position="22"/>
    </location>
</feature>
<keyword evidence="3" id="KW-1185">Reference proteome</keyword>